<sequence>MQPDLLGQPPAGGGDSHDRAHEQRSEGGEIAGAAESEEYPDNDEREPAEPETGPDTGPQIRCHNPHIPKYLHDYSSLTQNHVRW</sequence>
<evidence type="ECO:0000313" key="3">
    <source>
        <dbReference type="Proteomes" id="UP001500393"/>
    </source>
</evidence>
<comment type="caution">
    <text evidence="2">The sequence shown here is derived from an EMBL/GenBank/DDBJ whole genome shotgun (WGS) entry which is preliminary data.</text>
</comment>
<reference evidence="2 3" key="1">
    <citation type="journal article" date="2019" name="Int. J. Syst. Evol. Microbiol.">
        <title>The Global Catalogue of Microorganisms (GCM) 10K type strain sequencing project: providing services to taxonomists for standard genome sequencing and annotation.</title>
        <authorList>
            <consortium name="The Broad Institute Genomics Platform"/>
            <consortium name="The Broad Institute Genome Sequencing Center for Infectious Disease"/>
            <person name="Wu L."/>
            <person name="Ma J."/>
        </authorList>
    </citation>
    <scope>NUCLEOTIDE SEQUENCE [LARGE SCALE GENOMIC DNA]</scope>
    <source>
        <strain evidence="2 3">JCM 14969</strain>
    </source>
</reference>
<feature type="compositionally biased region" description="Basic and acidic residues" evidence="1">
    <location>
        <begin position="15"/>
        <end position="27"/>
    </location>
</feature>
<organism evidence="2 3">
    <name type="scientific">Kribbella sancticallisti</name>
    <dbReference type="NCBI Taxonomy" id="460087"/>
    <lineage>
        <taxon>Bacteria</taxon>
        <taxon>Bacillati</taxon>
        <taxon>Actinomycetota</taxon>
        <taxon>Actinomycetes</taxon>
        <taxon>Propionibacteriales</taxon>
        <taxon>Kribbellaceae</taxon>
        <taxon>Kribbella</taxon>
    </lineage>
</organism>
<gene>
    <name evidence="2" type="ORF">GCM10009789_03960</name>
</gene>
<protein>
    <submittedName>
        <fullName evidence="2">Uncharacterized protein</fullName>
    </submittedName>
</protein>
<feature type="compositionally biased region" description="Polar residues" evidence="1">
    <location>
        <begin position="75"/>
        <end position="84"/>
    </location>
</feature>
<feature type="compositionally biased region" description="Acidic residues" evidence="1">
    <location>
        <begin position="35"/>
        <end position="46"/>
    </location>
</feature>
<dbReference type="EMBL" id="BAAAOS010000005">
    <property type="protein sequence ID" value="GAA1553689.1"/>
    <property type="molecule type" value="Genomic_DNA"/>
</dbReference>
<feature type="region of interest" description="Disordered" evidence="1">
    <location>
        <begin position="1"/>
        <end position="84"/>
    </location>
</feature>
<name>A0ABN2CC44_9ACTN</name>
<accession>A0ABN2CC44</accession>
<evidence type="ECO:0000256" key="1">
    <source>
        <dbReference type="SAM" id="MobiDB-lite"/>
    </source>
</evidence>
<keyword evidence="3" id="KW-1185">Reference proteome</keyword>
<dbReference type="Proteomes" id="UP001500393">
    <property type="component" value="Unassembled WGS sequence"/>
</dbReference>
<evidence type="ECO:0000313" key="2">
    <source>
        <dbReference type="EMBL" id="GAA1553689.1"/>
    </source>
</evidence>
<proteinExistence type="predicted"/>